<keyword evidence="4" id="KW-0238">DNA-binding</keyword>
<dbReference type="InterPro" id="IPR039218">
    <property type="entry name" value="REM_fam"/>
</dbReference>
<sequence>MENATAFSPTNPHFFQPLLPGFHSHLNIPMAFFSKHLEGTTNLDNAVVKLRSDASDITWEVKMDGRRLTQGWQNFATSHDLRVGDIVIFRHDGDLLFNVTSFGPSCCEIQYDDDDVVQIASVETDSDPDKYQHTREAGSSSDHSCFLARVTASNLSKDLLFLPMDFARSNGLMNRHCETILLNEDGKPWTLFLKYTKKTQSRAYIARGWRSFCRANEKRANCLLTFKLVQTEMGKDSQKSQTADSTQPLSLESLSHTLMQSITSQVEFEKQTTLQFASIDSKFSELIAVLKKGSDRKDEVLEFSNPNYSSQARQVRFPDSATDNHHRSTDSSTGNTIINSREGMLKRIDLPVFDGADVYGWIALAERFFQNWRLSRRCKARNRLDQFGW</sequence>
<dbReference type="PANTHER" id="PTHR31674">
    <property type="entry name" value="B3 DOMAIN-CONTAINING PROTEIN REM-LIKE 3-RELATED"/>
    <property type="match status" value="1"/>
</dbReference>
<organism evidence="9 10">
    <name type="scientific">Eutrema salsugineum</name>
    <name type="common">Saltwater cress</name>
    <name type="synonym">Sisymbrium salsugineum</name>
    <dbReference type="NCBI Taxonomy" id="72664"/>
    <lineage>
        <taxon>Eukaryota</taxon>
        <taxon>Viridiplantae</taxon>
        <taxon>Streptophyta</taxon>
        <taxon>Embryophyta</taxon>
        <taxon>Tracheophyta</taxon>
        <taxon>Spermatophyta</taxon>
        <taxon>Magnoliopsida</taxon>
        <taxon>eudicotyledons</taxon>
        <taxon>Gunneridae</taxon>
        <taxon>Pentapetalae</taxon>
        <taxon>rosids</taxon>
        <taxon>malvids</taxon>
        <taxon>Brassicales</taxon>
        <taxon>Brassicaceae</taxon>
        <taxon>Eutremeae</taxon>
        <taxon>Eutrema</taxon>
    </lineage>
</organism>
<evidence type="ECO:0000259" key="8">
    <source>
        <dbReference type="PROSITE" id="PS50863"/>
    </source>
</evidence>
<feature type="region of interest" description="Disordered" evidence="7">
    <location>
        <begin position="318"/>
        <end position="337"/>
    </location>
</feature>
<evidence type="ECO:0000256" key="3">
    <source>
        <dbReference type="ARBA" id="ARBA00023015"/>
    </source>
</evidence>
<proteinExistence type="predicted"/>
<evidence type="ECO:0000256" key="4">
    <source>
        <dbReference type="ARBA" id="ARBA00023125"/>
    </source>
</evidence>
<protein>
    <recommendedName>
        <fullName evidence="8">TF-B3 domain-containing protein</fullName>
    </recommendedName>
</protein>
<dbReference type="Gene3D" id="2.40.330.10">
    <property type="entry name" value="DNA-binding pseudobarrel domain"/>
    <property type="match status" value="2"/>
</dbReference>
<name>V4M958_EUTSA</name>
<dbReference type="Gramene" id="ESQ48928">
    <property type="protein sequence ID" value="ESQ48928"/>
    <property type="gene ID" value="EUTSA_v10022336mg"/>
</dbReference>
<dbReference type="GO" id="GO:0005634">
    <property type="term" value="C:nucleus"/>
    <property type="evidence" value="ECO:0007669"/>
    <property type="project" value="UniProtKB-SubCell"/>
</dbReference>
<dbReference type="InterPro" id="IPR015300">
    <property type="entry name" value="DNA-bd_pseudobarrel_sf"/>
</dbReference>
<dbReference type="SUPFAM" id="SSF101936">
    <property type="entry name" value="DNA-binding pseudobarrel domain"/>
    <property type="match status" value="2"/>
</dbReference>
<dbReference type="SMART" id="SM01019">
    <property type="entry name" value="B3"/>
    <property type="match status" value="2"/>
</dbReference>
<dbReference type="PROSITE" id="PS50863">
    <property type="entry name" value="B3"/>
    <property type="match status" value="2"/>
</dbReference>
<keyword evidence="10" id="KW-1185">Reference proteome</keyword>
<gene>
    <name evidence="9" type="ORF">EUTSA_v10022336mg</name>
</gene>
<dbReference type="KEGG" id="eus:EUTSA_v10022336mg"/>
<evidence type="ECO:0000256" key="6">
    <source>
        <dbReference type="ARBA" id="ARBA00023242"/>
    </source>
</evidence>
<reference evidence="9 10" key="1">
    <citation type="journal article" date="2013" name="Front. Plant Sci.">
        <title>The Reference Genome of the Halophytic Plant Eutrema salsugineum.</title>
        <authorList>
            <person name="Yang R."/>
            <person name="Jarvis D.E."/>
            <person name="Chen H."/>
            <person name="Beilstein M.A."/>
            <person name="Grimwood J."/>
            <person name="Jenkins J."/>
            <person name="Shu S."/>
            <person name="Prochnik S."/>
            <person name="Xin M."/>
            <person name="Ma C."/>
            <person name="Schmutz J."/>
            <person name="Wing R.A."/>
            <person name="Mitchell-Olds T."/>
            <person name="Schumaker K.S."/>
            <person name="Wang X."/>
        </authorList>
    </citation>
    <scope>NUCLEOTIDE SEQUENCE [LARGE SCALE GENOMIC DNA]</scope>
</reference>
<feature type="domain" description="TF-B3" evidence="8">
    <location>
        <begin position="11"/>
        <end position="105"/>
    </location>
</feature>
<dbReference type="AlphaFoldDB" id="V4M958"/>
<evidence type="ECO:0000256" key="5">
    <source>
        <dbReference type="ARBA" id="ARBA00023163"/>
    </source>
</evidence>
<evidence type="ECO:0000256" key="2">
    <source>
        <dbReference type="ARBA" id="ARBA00022737"/>
    </source>
</evidence>
<keyword evidence="6" id="KW-0539">Nucleus</keyword>
<dbReference type="Proteomes" id="UP000030689">
    <property type="component" value="Unassembled WGS sequence"/>
</dbReference>
<keyword evidence="3" id="KW-0805">Transcription regulation</keyword>
<comment type="subcellular location">
    <subcellularLocation>
        <location evidence="1">Nucleus</location>
    </subcellularLocation>
</comment>
<keyword evidence="2" id="KW-0677">Repeat</keyword>
<dbReference type="InterPro" id="IPR003340">
    <property type="entry name" value="B3_DNA-bd"/>
</dbReference>
<evidence type="ECO:0000256" key="7">
    <source>
        <dbReference type="SAM" id="MobiDB-lite"/>
    </source>
</evidence>
<accession>V4M958</accession>
<dbReference type="CDD" id="cd10017">
    <property type="entry name" value="B3_DNA"/>
    <property type="match status" value="2"/>
</dbReference>
<feature type="domain" description="TF-B3" evidence="8">
    <location>
        <begin position="145"/>
        <end position="246"/>
    </location>
</feature>
<evidence type="ECO:0000313" key="9">
    <source>
        <dbReference type="EMBL" id="ESQ48928.1"/>
    </source>
</evidence>
<dbReference type="Pfam" id="PF02362">
    <property type="entry name" value="B3"/>
    <property type="match status" value="2"/>
</dbReference>
<dbReference type="GO" id="GO:0003677">
    <property type="term" value="F:DNA binding"/>
    <property type="evidence" value="ECO:0007669"/>
    <property type="project" value="UniProtKB-KW"/>
</dbReference>
<evidence type="ECO:0000313" key="10">
    <source>
        <dbReference type="Proteomes" id="UP000030689"/>
    </source>
</evidence>
<dbReference type="PANTHER" id="PTHR31674:SF40">
    <property type="entry name" value="TF-B3 DOMAIN-CONTAINING PROTEIN"/>
    <property type="match status" value="1"/>
</dbReference>
<dbReference type="FunFam" id="2.40.330.10:FF:000009">
    <property type="entry name" value="Transcriptional factor B3 family protein"/>
    <property type="match status" value="1"/>
</dbReference>
<keyword evidence="5" id="KW-0804">Transcription</keyword>
<evidence type="ECO:0000256" key="1">
    <source>
        <dbReference type="ARBA" id="ARBA00004123"/>
    </source>
</evidence>
<dbReference type="EMBL" id="KI517408">
    <property type="protein sequence ID" value="ESQ48928.1"/>
    <property type="molecule type" value="Genomic_DNA"/>
</dbReference>
<dbReference type="STRING" id="72664.V4M958"/>